<dbReference type="AlphaFoldDB" id="A0A919ST90"/>
<dbReference type="InterPro" id="IPR029063">
    <property type="entry name" value="SAM-dependent_MTases_sf"/>
</dbReference>
<dbReference type="SUPFAM" id="SSF53335">
    <property type="entry name" value="S-adenosyl-L-methionine-dependent methyltransferases"/>
    <property type="match status" value="1"/>
</dbReference>
<keyword evidence="5" id="KW-1185">Reference proteome</keyword>
<dbReference type="GO" id="GO:0008168">
    <property type="term" value="F:methyltransferase activity"/>
    <property type="evidence" value="ECO:0007669"/>
    <property type="project" value="UniProtKB-KW"/>
</dbReference>
<dbReference type="PROSITE" id="PS51681">
    <property type="entry name" value="SAM_MT_NNMT_PNMT_TEMT"/>
    <property type="match status" value="1"/>
</dbReference>
<dbReference type="RefSeq" id="WP_212993273.1">
    <property type="nucleotide sequence ID" value="NZ_BAABEA010000047.1"/>
</dbReference>
<organism evidence="4 5">
    <name type="scientific">Actinoplanes auranticolor</name>
    <dbReference type="NCBI Taxonomy" id="47988"/>
    <lineage>
        <taxon>Bacteria</taxon>
        <taxon>Bacillati</taxon>
        <taxon>Actinomycetota</taxon>
        <taxon>Actinomycetes</taxon>
        <taxon>Micromonosporales</taxon>
        <taxon>Micromonosporaceae</taxon>
        <taxon>Actinoplanes</taxon>
    </lineage>
</organism>
<dbReference type="PANTHER" id="PTHR10867">
    <property type="entry name" value="NNMT/PNMT/TEMT FAMILY MEMBER"/>
    <property type="match status" value="1"/>
</dbReference>
<keyword evidence="3" id="KW-0949">S-adenosyl-L-methionine</keyword>
<evidence type="ECO:0000256" key="1">
    <source>
        <dbReference type="ARBA" id="ARBA00022603"/>
    </source>
</evidence>
<evidence type="ECO:0000256" key="2">
    <source>
        <dbReference type="ARBA" id="ARBA00022679"/>
    </source>
</evidence>
<evidence type="ECO:0000256" key="3">
    <source>
        <dbReference type="ARBA" id="ARBA00022691"/>
    </source>
</evidence>
<dbReference type="PANTHER" id="PTHR10867:SF17">
    <property type="entry name" value="NICOTINAMIDE N-METHYLTRANSFERASE"/>
    <property type="match status" value="1"/>
</dbReference>
<keyword evidence="1" id="KW-0489">Methyltransferase</keyword>
<gene>
    <name evidence="4" type="ORF">Aau02nite_74390</name>
</gene>
<reference evidence="4" key="1">
    <citation type="submission" date="2021-03" db="EMBL/GenBank/DDBJ databases">
        <title>Whole genome shotgun sequence of Actinoplanes auranticolor NBRC 12245.</title>
        <authorList>
            <person name="Komaki H."/>
            <person name="Tamura T."/>
        </authorList>
    </citation>
    <scope>NUCLEOTIDE SEQUENCE</scope>
    <source>
        <strain evidence="4">NBRC 12245</strain>
    </source>
</reference>
<dbReference type="EMBL" id="BOQL01000066">
    <property type="protein sequence ID" value="GIM77136.1"/>
    <property type="molecule type" value="Genomic_DNA"/>
</dbReference>
<keyword evidence="2" id="KW-0808">Transferase</keyword>
<name>A0A919ST90_9ACTN</name>
<evidence type="ECO:0000313" key="4">
    <source>
        <dbReference type="EMBL" id="GIM77136.1"/>
    </source>
</evidence>
<evidence type="ECO:0008006" key="6">
    <source>
        <dbReference type="Google" id="ProtNLM"/>
    </source>
</evidence>
<dbReference type="Proteomes" id="UP000681340">
    <property type="component" value="Unassembled WGS sequence"/>
</dbReference>
<dbReference type="InterPro" id="IPR000940">
    <property type="entry name" value="NNMT_TEMT_trans"/>
</dbReference>
<comment type="caution">
    <text evidence="4">The sequence shown here is derived from an EMBL/GenBank/DDBJ whole genome shotgun (WGS) entry which is preliminary data.</text>
</comment>
<dbReference type="NCBIfam" id="NF040568">
    <property type="entry name" value="SCO2525_fam"/>
    <property type="match status" value="1"/>
</dbReference>
<dbReference type="GO" id="GO:0032259">
    <property type="term" value="P:methylation"/>
    <property type="evidence" value="ECO:0007669"/>
    <property type="project" value="UniProtKB-KW"/>
</dbReference>
<sequence>MPDPDPRFDSAIDIAPPPVDAEPSVNADFPWDAFDSTAYFEHNYSSLRADDEKIIDIVARFFQDNELRRLRPQAIDVGAGANLYPALMMLPFAAELTLCERAFSNRQWLEAEILQPHPSWWQFWSHMNVGREAYRPIKNPFDLLGRRARVTKGNIFSLPPGRYDLGTMFFVAESITNRESEFVRATRSFVNSLKPKAPFAAAFMRNSSGYRVGSSSFPACSVDEDDVRAALAPVAGGVTIQTVESKSLRDGYCGMMVATGFKKA</sequence>
<proteinExistence type="predicted"/>
<evidence type="ECO:0000313" key="5">
    <source>
        <dbReference type="Proteomes" id="UP000681340"/>
    </source>
</evidence>
<dbReference type="Pfam" id="PF01234">
    <property type="entry name" value="NNMT_PNMT_TEMT"/>
    <property type="match status" value="1"/>
</dbReference>
<accession>A0A919ST90</accession>
<protein>
    <recommendedName>
        <fullName evidence="6">NNMT/PNMT/TEMT family protein</fullName>
    </recommendedName>
</protein>
<dbReference type="Gene3D" id="3.40.50.150">
    <property type="entry name" value="Vaccinia Virus protein VP39"/>
    <property type="match status" value="1"/>
</dbReference>